<reference evidence="1" key="1">
    <citation type="submission" date="2022-07" db="EMBL/GenBank/DDBJ databases">
        <title>Taxonomy of Aspergillus series Nigri: significant species reduction supported by multi-species coalescent approaches.</title>
        <authorList>
            <person name="Bian C."/>
            <person name="Kusuya Y."/>
            <person name="Sklenar F."/>
            <person name="D'hooge E."/>
            <person name="Yaguchi T."/>
            <person name="Takahashi H."/>
            <person name="Hubka V."/>
        </authorList>
    </citation>
    <scope>NUCLEOTIDE SEQUENCE</scope>
    <source>
        <strain evidence="1">CBS 733.88</strain>
    </source>
</reference>
<protein>
    <submittedName>
        <fullName evidence="1">Uncharacterized protein</fullName>
    </submittedName>
</protein>
<dbReference type="Proteomes" id="UP001143548">
    <property type="component" value="Unassembled WGS sequence"/>
</dbReference>
<name>A0A9W6DL95_9EURO</name>
<dbReference type="EMBL" id="BROQ01000039">
    <property type="protein sequence ID" value="GKZ21409.1"/>
    <property type="molecule type" value="Genomic_DNA"/>
</dbReference>
<accession>A0A9W6DL95</accession>
<dbReference type="AlphaFoldDB" id="A0A9W6DL95"/>
<comment type="caution">
    <text evidence="1">The sequence shown here is derived from an EMBL/GenBank/DDBJ whole genome shotgun (WGS) entry which is preliminary data.</text>
</comment>
<sequence length="383" mass="44693">MDSRSVLRQRQAIEAAARYKLYKARKELNAELQKRRAIKKMILEQREAEGTLPFEDDRLPMFNIMETIPEVSEALPVDIEVHGIRARFYPDRPDEDIVPRRYLEKAEYDYIVHRPVWIFSKAKDGHKVDIETWPTLNTNFYDVFRNLNESPQWKKGLFEDDEGAAATCPRGSTFEEARLYQDNAIHALLSELFFRVDVMRATTTLVSLSEHQPLRETLCANFKMHLTQLANLRHVPSRADHLPDQEVFVINLHGSRLHIQRAIFPGSKTSRAWCGKYHPVGGNRELHVFKASDTSRRYTERDMEWDIDQLDWLHTLRDDERETPDGNGNPVFRVLASQEYDLWTKSGWHAALRLLAGLNHYLMGGRAKCAVMQVMFREFPVEE</sequence>
<evidence type="ECO:0000313" key="2">
    <source>
        <dbReference type="Proteomes" id="UP001143548"/>
    </source>
</evidence>
<proteinExistence type="predicted"/>
<organism evidence="1 2">
    <name type="scientific">Aspergillus brasiliensis</name>
    <dbReference type="NCBI Taxonomy" id="319629"/>
    <lineage>
        <taxon>Eukaryota</taxon>
        <taxon>Fungi</taxon>
        <taxon>Dikarya</taxon>
        <taxon>Ascomycota</taxon>
        <taxon>Pezizomycotina</taxon>
        <taxon>Eurotiomycetes</taxon>
        <taxon>Eurotiomycetidae</taxon>
        <taxon>Eurotiales</taxon>
        <taxon>Aspergillaceae</taxon>
        <taxon>Aspergillus</taxon>
        <taxon>Aspergillus subgen. Circumdati</taxon>
    </lineage>
</organism>
<gene>
    <name evidence="1" type="ORF">AbraCBS73388_007094</name>
</gene>
<evidence type="ECO:0000313" key="1">
    <source>
        <dbReference type="EMBL" id="GKZ21409.1"/>
    </source>
</evidence>